<dbReference type="InterPro" id="IPR036269">
    <property type="entry name" value="Rho_N_sf"/>
</dbReference>
<sequence>MRLIKDNVERIAESETRIAKLKAEGFKELGTSVKELEKRNPIHEMKLDELKTLAKEKGIEGAASLTKAELLAVLKDVNSSD</sequence>
<evidence type="ECO:0000313" key="4">
    <source>
        <dbReference type="Proteomes" id="UP000283975"/>
    </source>
</evidence>
<dbReference type="AlphaFoldDB" id="A0A414AP48"/>
<evidence type="ECO:0000313" key="3">
    <source>
        <dbReference type="EMBL" id="RHC51865.1"/>
    </source>
</evidence>
<dbReference type="SUPFAM" id="SSF68912">
    <property type="entry name" value="Rho N-terminal domain-like"/>
    <property type="match status" value="1"/>
</dbReference>
<organism evidence="3 4">
    <name type="scientific">Enterocloster bolteae</name>
    <dbReference type="NCBI Taxonomy" id="208479"/>
    <lineage>
        <taxon>Bacteria</taxon>
        <taxon>Bacillati</taxon>
        <taxon>Bacillota</taxon>
        <taxon>Clostridia</taxon>
        <taxon>Lachnospirales</taxon>
        <taxon>Lachnospiraceae</taxon>
        <taxon>Enterocloster</taxon>
    </lineage>
</organism>
<proteinExistence type="predicted"/>
<feature type="domain" description="Rho termination factor-like N-terminal" evidence="2">
    <location>
        <begin position="44"/>
        <end position="75"/>
    </location>
</feature>
<protein>
    <submittedName>
        <fullName evidence="3">Transcription termination factor Rho</fullName>
    </submittedName>
</protein>
<dbReference type="GO" id="GO:0006353">
    <property type="term" value="P:DNA-templated transcription termination"/>
    <property type="evidence" value="ECO:0007669"/>
    <property type="project" value="InterPro"/>
</dbReference>
<dbReference type="EMBL" id="QSHZ01000031">
    <property type="protein sequence ID" value="RHC51865.1"/>
    <property type="molecule type" value="Genomic_DNA"/>
</dbReference>
<dbReference type="InterPro" id="IPR011112">
    <property type="entry name" value="Rho-like_N"/>
</dbReference>
<feature type="coiled-coil region" evidence="1">
    <location>
        <begin position="4"/>
        <end position="53"/>
    </location>
</feature>
<comment type="caution">
    <text evidence="3">The sequence shown here is derived from an EMBL/GenBank/DDBJ whole genome shotgun (WGS) entry which is preliminary data.</text>
</comment>
<evidence type="ECO:0000256" key="1">
    <source>
        <dbReference type="SAM" id="Coils"/>
    </source>
</evidence>
<dbReference type="Pfam" id="PF07498">
    <property type="entry name" value="Rho_N"/>
    <property type="match status" value="1"/>
</dbReference>
<reference evidence="3 4" key="1">
    <citation type="submission" date="2018-08" db="EMBL/GenBank/DDBJ databases">
        <title>A genome reference for cultivated species of the human gut microbiota.</title>
        <authorList>
            <person name="Zou Y."/>
            <person name="Xue W."/>
            <person name="Luo G."/>
        </authorList>
    </citation>
    <scope>NUCLEOTIDE SEQUENCE [LARGE SCALE GENOMIC DNA]</scope>
    <source>
        <strain evidence="3 4">AM35-14</strain>
    </source>
</reference>
<evidence type="ECO:0000259" key="2">
    <source>
        <dbReference type="Pfam" id="PF07498"/>
    </source>
</evidence>
<dbReference type="Proteomes" id="UP000283975">
    <property type="component" value="Unassembled WGS sequence"/>
</dbReference>
<dbReference type="RefSeq" id="WP_119205641.1">
    <property type="nucleotide sequence ID" value="NZ_CATZOE010000041.1"/>
</dbReference>
<keyword evidence="1" id="KW-0175">Coiled coil</keyword>
<name>A0A414AP48_9FIRM</name>
<gene>
    <name evidence="3" type="ORF">DW839_23770</name>
</gene>
<accession>A0A414AP48</accession>